<dbReference type="PANTHER" id="PTHR48090:SF7">
    <property type="entry name" value="RFBJ PROTEIN"/>
    <property type="match status" value="1"/>
</dbReference>
<evidence type="ECO:0000313" key="2">
    <source>
        <dbReference type="EMBL" id="NIK73884.1"/>
    </source>
</evidence>
<evidence type="ECO:0000313" key="3">
    <source>
        <dbReference type="Proteomes" id="UP000537126"/>
    </source>
</evidence>
<dbReference type="GO" id="GO:0016740">
    <property type="term" value="F:transferase activity"/>
    <property type="evidence" value="ECO:0007669"/>
    <property type="project" value="UniProtKB-KW"/>
</dbReference>
<dbReference type="InterPro" id="IPR050256">
    <property type="entry name" value="Glycosyltransferase_2"/>
</dbReference>
<dbReference type="AlphaFoldDB" id="A0A846MQM0"/>
<keyword evidence="2" id="KW-0808">Transferase</keyword>
<dbReference type="Pfam" id="PF00535">
    <property type="entry name" value="Glycos_transf_2"/>
    <property type="match status" value="1"/>
</dbReference>
<dbReference type="InterPro" id="IPR029044">
    <property type="entry name" value="Nucleotide-diphossugar_trans"/>
</dbReference>
<evidence type="ECO:0000259" key="1">
    <source>
        <dbReference type="Pfam" id="PF00535"/>
    </source>
</evidence>
<feature type="domain" description="Glycosyltransferase 2-like" evidence="1">
    <location>
        <begin position="63"/>
        <end position="224"/>
    </location>
</feature>
<gene>
    <name evidence="2" type="ORF">FHS56_001397</name>
</gene>
<dbReference type="SUPFAM" id="SSF53448">
    <property type="entry name" value="Nucleotide-diphospho-sugar transferases"/>
    <property type="match status" value="1"/>
</dbReference>
<comment type="caution">
    <text evidence="2">The sequence shown here is derived from an EMBL/GenBank/DDBJ whole genome shotgun (WGS) entry which is preliminary data.</text>
</comment>
<organism evidence="2 3">
    <name type="scientific">Thermonema lapsum</name>
    <dbReference type="NCBI Taxonomy" id="28195"/>
    <lineage>
        <taxon>Bacteria</taxon>
        <taxon>Pseudomonadati</taxon>
        <taxon>Bacteroidota</taxon>
        <taxon>Cytophagia</taxon>
        <taxon>Cytophagales</taxon>
        <taxon>Thermonemataceae</taxon>
        <taxon>Thermonema</taxon>
    </lineage>
</organism>
<dbReference type="CDD" id="cd04179">
    <property type="entry name" value="DPM_DPG-synthase_like"/>
    <property type="match status" value="1"/>
</dbReference>
<name>A0A846MQM0_9BACT</name>
<dbReference type="Gene3D" id="3.90.550.10">
    <property type="entry name" value="Spore Coat Polysaccharide Biosynthesis Protein SpsA, Chain A"/>
    <property type="match status" value="1"/>
</dbReference>
<protein>
    <submittedName>
        <fullName evidence="2">Glycosyltransferase involved in cell wall biosynthesis</fullName>
    </submittedName>
</protein>
<dbReference type="Proteomes" id="UP000537126">
    <property type="component" value="Unassembled WGS sequence"/>
</dbReference>
<reference evidence="2 3" key="1">
    <citation type="submission" date="2020-03" db="EMBL/GenBank/DDBJ databases">
        <title>Genomic Encyclopedia of Type Strains, Phase IV (KMG-IV): sequencing the most valuable type-strain genomes for metagenomic binning, comparative biology and taxonomic classification.</title>
        <authorList>
            <person name="Goeker M."/>
        </authorList>
    </citation>
    <scope>NUCLEOTIDE SEQUENCE [LARGE SCALE GENOMIC DNA]</scope>
    <source>
        <strain evidence="2 3">DSM 5718</strain>
    </source>
</reference>
<proteinExistence type="predicted"/>
<keyword evidence="3" id="KW-1185">Reference proteome</keyword>
<dbReference type="PANTHER" id="PTHR48090">
    <property type="entry name" value="UNDECAPRENYL-PHOSPHATE 4-DEOXY-4-FORMAMIDO-L-ARABINOSE TRANSFERASE-RELATED"/>
    <property type="match status" value="1"/>
</dbReference>
<sequence>MRPDQKDFYAACLYNFDGLPLTAGVQLAASGFLFTQLVVPRNAFIFVCQNHSTNMYSGKKVAVVLPAYNAARTLERTYREIPFDIVDEVILVDDASSDDTFDLARKLGIRHVIRHEQNKGYGGNQKTCYKTALELGADIVVMLHPDYQYTPKLITAMVSIIGEEVYPVVFASRILGKGALKGGMPVYKYIANRALTLFQNLLLNQKLSEYHTGYRAFSAQVLRSIDFEQNSDDFIFDNEIIAQIFNAGYEIAEVTCPTRYFEEASSINFKRSVIYGLGVLRVSLRYRLHRWGIWSWKLLQNNPSTTKQKP</sequence>
<accession>A0A846MQM0</accession>
<dbReference type="InterPro" id="IPR001173">
    <property type="entry name" value="Glyco_trans_2-like"/>
</dbReference>
<dbReference type="EMBL" id="JAASRN010000002">
    <property type="protein sequence ID" value="NIK73884.1"/>
    <property type="molecule type" value="Genomic_DNA"/>
</dbReference>